<protein>
    <submittedName>
        <fullName evidence="2">Uncharacterized protein</fullName>
    </submittedName>
</protein>
<feature type="compositionally biased region" description="Gly residues" evidence="1">
    <location>
        <begin position="77"/>
        <end position="87"/>
    </location>
</feature>
<evidence type="ECO:0000313" key="2">
    <source>
        <dbReference type="EMBL" id="CAK9145300.1"/>
    </source>
</evidence>
<evidence type="ECO:0000313" key="3">
    <source>
        <dbReference type="Proteomes" id="UP001642360"/>
    </source>
</evidence>
<sequence length="97" mass="9886">LHREGARGNDMAKLSRIIEEVKVLGKGDANHMPAGGAMLQKAVPNATPKGSAKASWDQDDAKLAGPVNGMEDVDNKGLGGAHAGGGHSTCILGEGSW</sequence>
<dbReference type="AlphaFoldDB" id="A0ABC8RL64"/>
<feature type="region of interest" description="Disordered" evidence="1">
    <location>
        <begin position="44"/>
        <end position="97"/>
    </location>
</feature>
<reference evidence="2 3" key="1">
    <citation type="submission" date="2024-02" db="EMBL/GenBank/DDBJ databases">
        <authorList>
            <person name="Vignale AGUSTIN F."/>
            <person name="Sosa J E."/>
            <person name="Modenutti C."/>
        </authorList>
    </citation>
    <scope>NUCLEOTIDE SEQUENCE [LARGE SCALE GENOMIC DNA]</scope>
</reference>
<dbReference type="Proteomes" id="UP001642360">
    <property type="component" value="Unassembled WGS sequence"/>
</dbReference>
<gene>
    <name evidence="2" type="ORF">ILEXP_LOCUS13101</name>
</gene>
<accession>A0ABC8RL64</accession>
<proteinExistence type="predicted"/>
<evidence type="ECO:0000256" key="1">
    <source>
        <dbReference type="SAM" id="MobiDB-lite"/>
    </source>
</evidence>
<feature type="non-terminal residue" evidence="2">
    <location>
        <position position="1"/>
    </location>
</feature>
<name>A0ABC8RL64_9AQUA</name>
<dbReference type="EMBL" id="CAUOFW020001470">
    <property type="protein sequence ID" value="CAK9145300.1"/>
    <property type="molecule type" value="Genomic_DNA"/>
</dbReference>
<keyword evidence="3" id="KW-1185">Reference proteome</keyword>
<comment type="caution">
    <text evidence="2">The sequence shown here is derived from an EMBL/GenBank/DDBJ whole genome shotgun (WGS) entry which is preliminary data.</text>
</comment>
<organism evidence="2 3">
    <name type="scientific">Ilex paraguariensis</name>
    <name type="common">yerba mate</name>
    <dbReference type="NCBI Taxonomy" id="185542"/>
    <lineage>
        <taxon>Eukaryota</taxon>
        <taxon>Viridiplantae</taxon>
        <taxon>Streptophyta</taxon>
        <taxon>Embryophyta</taxon>
        <taxon>Tracheophyta</taxon>
        <taxon>Spermatophyta</taxon>
        <taxon>Magnoliopsida</taxon>
        <taxon>eudicotyledons</taxon>
        <taxon>Gunneridae</taxon>
        <taxon>Pentapetalae</taxon>
        <taxon>asterids</taxon>
        <taxon>campanulids</taxon>
        <taxon>Aquifoliales</taxon>
        <taxon>Aquifoliaceae</taxon>
        <taxon>Ilex</taxon>
    </lineage>
</organism>